<reference evidence="1" key="1">
    <citation type="submission" date="2021-02" db="EMBL/GenBank/DDBJ databases">
        <authorList>
            <person name="Steward A R."/>
        </authorList>
    </citation>
    <scope>NUCLEOTIDE SEQUENCE</scope>
</reference>
<dbReference type="AlphaFoldDB" id="A0A821W5E7"/>
<accession>A0A821W5E7</accession>
<gene>
    <name evidence="1" type="ORF">PMACD_LOCUS12997</name>
</gene>
<comment type="caution">
    <text evidence="1">The sequence shown here is derived from an EMBL/GenBank/DDBJ whole genome shotgun (WGS) entry which is preliminary data.</text>
</comment>
<protein>
    <submittedName>
        <fullName evidence="1">Uncharacterized protein</fullName>
    </submittedName>
</protein>
<organism evidence="1 2">
    <name type="scientific">Pieris macdunnoughi</name>
    <dbReference type="NCBI Taxonomy" id="345717"/>
    <lineage>
        <taxon>Eukaryota</taxon>
        <taxon>Metazoa</taxon>
        <taxon>Ecdysozoa</taxon>
        <taxon>Arthropoda</taxon>
        <taxon>Hexapoda</taxon>
        <taxon>Insecta</taxon>
        <taxon>Pterygota</taxon>
        <taxon>Neoptera</taxon>
        <taxon>Endopterygota</taxon>
        <taxon>Lepidoptera</taxon>
        <taxon>Glossata</taxon>
        <taxon>Ditrysia</taxon>
        <taxon>Papilionoidea</taxon>
        <taxon>Pieridae</taxon>
        <taxon>Pierinae</taxon>
        <taxon>Pieris</taxon>
    </lineage>
</organism>
<proteinExistence type="predicted"/>
<keyword evidence="2" id="KW-1185">Reference proteome</keyword>
<evidence type="ECO:0000313" key="1">
    <source>
        <dbReference type="EMBL" id="CAF4920755.1"/>
    </source>
</evidence>
<sequence length="118" mass="13384">MVTTPETREAHWHEYSCSDCIIHPAGCVSTLPHLPQIRKQALRRWQIFNEGKTKCQIAWGVAFELGGAVGIWTLDMDQCECYLNKFCGVDRKDVGQVTGYSCFTPDEAARKQVCFIQN</sequence>
<dbReference type="EMBL" id="CAJOBZ010000055">
    <property type="protein sequence ID" value="CAF4920755.1"/>
    <property type="molecule type" value="Genomic_DNA"/>
</dbReference>
<evidence type="ECO:0000313" key="2">
    <source>
        <dbReference type="Proteomes" id="UP000663880"/>
    </source>
</evidence>
<name>A0A821W5E7_9NEOP</name>
<dbReference type="Proteomes" id="UP000663880">
    <property type="component" value="Unassembled WGS sequence"/>
</dbReference>